<dbReference type="InterPro" id="IPR004840">
    <property type="entry name" value="Amino_acid_permease_CS"/>
</dbReference>
<keyword evidence="4" id="KW-1003">Cell membrane</keyword>
<protein>
    <submittedName>
        <fullName evidence="12">Aromatic amino acid transport protein AroP</fullName>
    </submittedName>
</protein>
<feature type="transmembrane region" description="Helical" evidence="10">
    <location>
        <begin position="240"/>
        <end position="259"/>
    </location>
</feature>
<evidence type="ECO:0000256" key="1">
    <source>
        <dbReference type="ARBA" id="ARBA00004429"/>
    </source>
</evidence>
<feature type="transmembrane region" description="Helical" evidence="10">
    <location>
        <begin position="124"/>
        <end position="145"/>
    </location>
</feature>
<name>A0ABN8KWK4_9BACI</name>
<keyword evidence="6 10" id="KW-0812">Transmembrane</keyword>
<accession>A0ABN8KWK4</accession>
<evidence type="ECO:0000313" key="12">
    <source>
        <dbReference type="EMBL" id="CAH2716723.1"/>
    </source>
</evidence>
<evidence type="ECO:0000259" key="11">
    <source>
        <dbReference type="Pfam" id="PF00324"/>
    </source>
</evidence>
<dbReference type="Proteomes" id="UP000838308">
    <property type="component" value="Unassembled WGS sequence"/>
</dbReference>
<keyword evidence="9 10" id="KW-0472">Membrane</keyword>
<feature type="transmembrane region" description="Helical" evidence="10">
    <location>
        <begin position="16"/>
        <end position="33"/>
    </location>
</feature>
<sequence length="464" mass="51254">MKESQDLVRGLKDRHIQMIALGGAIGTGLFYGSAEAIKLAGPGIILAYVIGGLIMFLIMRALGEMLVEEPVSGAFSALADKYWGNFPGFLLGWNYWFAIITVSIVELIVLGNYVKFWLPNMPTWITALVFVIVFFLINITNVKFFGEFEFWAALIKVVAIIAMIIFGLGILFFGVGASNFKASGFENMWINGGFLPNGGSGLLMSLVLAMFAFGGIEMVGMTAAEAENHRITLPKSINNVVIRILVFYIGSMVVLVSLFPWNKVGLEGSPFVQIFSAIGIPAAATLLNVVVITAAASAYNSAIYSTSRMIYGLSLQGNAPKIFNKVGKTGTPVKSIILCSTISLFGILLLKFLPDKAFMYMMSITTFASIFNWIMILFILLHWRKKKSKEEITKFTFKMPLYPYSIYFSIVGLLVIIATMFFLPDYRIALYIGPFWIILLFVLFKIRAKRDVGTGTSSHPSILE</sequence>
<evidence type="ECO:0000256" key="6">
    <source>
        <dbReference type="ARBA" id="ARBA00022692"/>
    </source>
</evidence>
<feature type="transmembrane region" description="Helical" evidence="10">
    <location>
        <begin position="401"/>
        <end position="422"/>
    </location>
</feature>
<keyword evidence="3" id="KW-0813">Transport</keyword>
<evidence type="ECO:0000256" key="5">
    <source>
        <dbReference type="ARBA" id="ARBA00022519"/>
    </source>
</evidence>
<dbReference type="PROSITE" id="PS00218">
    <property type="entry name" value="AMINO_ACID_PERMEASE_1"/>
    <property type="match status" value="1"/>
</dbReference>
<keyword evidence="13" id="KW-1185">Reference proteome</keyword>
<gene>
    <name evidence="12" type="primary">aroP</name>
    <name evidence="12" type="ORF">BACCIP111895_03911</name>
</gene>
<dbReference type="Gene3D" id="1.20.1740.10">
    <property type="entry name" value="Amino acid/polyamine transporter I"/>
    <property type="match status" value="1"/>
</dbReference>
<dbReference type="PIRSF" id="PIRSF006060">
    <property type="entry name" value="AA_transporter"/>
    <property type="match status" value="1"/>
</dbReference>
<feature type="transmembrane region" description="Helical" evidence="10">
    <location>
        <begin position="95"/>
        <end position="118"/>
    </location>
</feature>
<feature type="transmembrane region" description="Helical" evidence="10">
    <location>
        <begin position="359"/>
        <end position="381"/>
    </location>
</feature>
<evidence type="ECO:0000256" key="3">
    <source>
        <dbReference type="ARBA" id="ARBA00022448"/>
    </source>
</evidence>
<evidence type="ECO:0000256" key="2">
    <source>
        <dbReference type="ARBA" id="ARBA00008583"/>
    </source>
</evidence>
<comment type="subcellular location">
    <subcellularLocation>
        <location evidence="1">Cell inner membrane</location>
        <topology evidence="1">Multi-pass membrane protein</topology>
    </subcellularLocation>
</comment>
<feature type="transmembrane region" description="Helical" evidence="10">
    <location>
        <begin position="200"/>
        <end position="219"/>
    </location>
</feature>
<evidence type="ECO:0000313" key="13">
    <source>
        <dbReference type="Proteomes" id="UP000838308"/>
    </source>
</evidence>
<feature type="transmembrane region" description="Helical" evidence="10">
    <location>
        <begin position="428"/>
        <end position="446"/>
    </location>
</feature>
<evidence type="ECO:0000256" key="8">
    <source>
        <dbReference type="ARBA" id="ARBA00022989"/>
    </source>
</evidence>
<keyword evidence="8 10" id="KW-1133">Transmembrane helix</keyword>
<evidence type="ECO:0000256" key="10">
    <source>
        <dbReference type="SAM" id="Phobius"/>
    </source>
</evidence>
<evidence type="ECO:0000256" key="4">
    <source>
        <dbReference type="ARBA" id="ARBA00022475"/>
    </source>
</evidence>
<feature type="transmembrane region" description="Helical" evidence="10">
    <location>
        <begin position="157"/>
        <end position="180"/>
    </location>
</feature>
<feature type="transmembrane region" description="Helical" evidence="10">
    <location>
        <begin position="271"/>
        <end position="299"/>
    </location>
</feature>
<reference evidence="12" key="1">
    <citation type="submission" date="2022-04" db="EMBL/GenBank/DDBJ databases">
        <authorList>
            <person name="Criscuolo A."/>
        </authorList>
    </citation>
    <scope>NUCLEOTIDE SEQUENCE</scope>
    <source>
        <strain evidence="12">CIP111895</strain>
    </source>
</reference>
<dbReference type="PANTHER" id="PTHR43495:SF4">
    <property type="entry name" value="AROMATIC AMINO ACID TRANSPORT PROTEIN AROP"/>
    <property type="match status" value="1"/>
</dbReference>
<feature type="transmembrane region" description="Helical" evidence="10">
    <location>
        <begin position="335"/>
        <end position="353"/>
    </location>
</feature>
<dbReference type="InterPro" id="IPR004841">
    <property type="entry name" value="AA-permease/SLC12A_dom"/>
</dbReference>
<proteinExistence type="inferred from homology"/>
<keyword evidence="7" id="KW-0029">Amino-acid transport</keyword>
<dbReference type="PANTHER" id="PTHR43495">
    <property type="entry name" value="GABA PERMEASE"/>
    <property type="match status" value="1"/>
</dbReference>
<comment type="similarity">
    <text evidence="2">Belongs to the amino acid-polyamine-organocation (APC) superfamily. Amino acid transporter (AAT) (TC 2.A.3.1) family.</text>
</comment>
<keyword evidence="5" id="KW-0997">Cell inner membrane</keyword>
<evidence type="ECO:0000256" key="9">
    <source>
        <dbReference type="ARBA" id="ARBA00023136"/>
    </source>
</evidence>
<feature type="transmembrane region" description="Helical" evidence="10">
    <location>
        <begin position="39"/>
        <end position="58"/>
    </location>
</feature>
<dbReference type="EMBL" id="CALBWS010000031">
    <property type="protein sequence ID" value="CAH2716723.1"/>
    <property type="molecule type" value="Genomic_DNA"/>
</dbReference>
<comment type="caution">
    <text evidence="12">The sequence shown here is derived from an EMBL/GenBank/DDBJ whole genome shotgun (WGS) entry which is preliminary data.</text>
</comment>
<feature type="domain" description="Amino acid permease/ SLC12A" evidence="11">
    <location>
        <begin position="15"/>
        <end position="450"/>
    </location>
</feature>
<dbReference type="Pfam" id="PF00324">
    <property type="entry name" value="AA_permease"/>
    <property type="match status" value="1"/>
</dbReference>
<evidence type="ECO:0000256" key="7">
    <source>
        <dbReference type="ARBA" id="ARBA00022970"/>
    </source>
</evidence>
<organism evidence="12 13">
    <name type="scientific">Neobacillus rhizosphaerae</name>
    <dbReference type="NCBI Taxonomy" id="2880965"/>
    <lineage>
        <taxon>Bacteria</taxon>
        <taxon>Bacillati</taxon>
        <taxon>Bacillota</taxon>
        <taxon>Bacilli</taxon>
        <taxon>Bacillales</taxon>
        <taxon>Bacillaceae</taxon>
        <taxon>Neobacillus</taxon>
    </lineage>
</organism>